<dbReference type="Pfam" id="PF04828">
    <property type="entry name" value="GFA"/>
    <property type="match status" value="1"/>
</dbReference>
<feature type="domain" description="CENP-V/GFA" evidence="5">
    <location>
        <begin position="1"/>
        <end position="113"/>
    </location>
</feature>
<dbReference type="PANTHER" id="PTHR33337">
    <property type="entry name" value="GFA DOMAIN-CONTAINING PROTEIN"/>
    <property type="match status" value="1"/>
</dbReference>
<gene>
    <name evidence="6" type="ORF">BVH74_04215</name>
</gene>
<reference evidence="6 7" key="1">
    <citation type="submission" date="2017-03" db="EMBL/GenBank/DDBJ databases">
        <title>Complete genome sequence of the novel DNRA strain Pseudomonas sp. S-6-2 isolated from Chinese polluted river sediment. Journal of Biotechnology.</title>
        <authorList>
            <person name="Li J."/>
            <person name="Xiang F."/>
            <person name="Wang L."/>
            <person name="Xi L."/>
            <person name="Liu J."/>
        </authorList>
    </citation>
    <scope>NUCLEOTIDE SEQUENCE [LARGE SCALE GENOMIC DNA]</scope>
    <source>
        <strain evidence="6 7">S-6-2</strain>
    </source>
</reference>
<keyword evidence="4" id="KW-0456">Lyase</keyword>
<evidence type="ECO:0000256" key="3">
    <source>
        <dbReference type="ARBA" id="ARBA00022833"/>
    </source>
</evidence>
<dbReference type="AlphaFoldDB" id="A0A1V0B268"/>
<dbReference type="Proteomes" id="UP000243488">
    <property type="component" value="Chromosome"/>
</dbReference>
<dbReference type="GO" id="GO:0046872">
    <property type="term" value="F:metal ion binding"/>
    <property type="evidence" value="ECO:0007669"/>
    <property type="project" value="UniProtKB-KW"/>
</dbReference>
<name>A0A1V0B268_9GAMM</name>
<keyword evidence="7" id="KW-1185">Reference proteome</keyword>
<dbReference type="PROSITE" id="PS51891">
    <property type="entry name" value="CENP_V_GFA"/>
    <property type="match status" value="1"/>
</dbReference>
<dbReference type="InterPro" id="IPR006913">
    <property type="entry name" value="CENP-V/GFA"/>
</dbReference>
<dbReference type="STRING" id="1931241.BVH74_04215"/>
<keyword evidence="3" id="KW-0862">Zinc</keyword>
<dbReference type="SUPFAM" id="SSF51316">
    <property type="entry name" value="Mss4-like"/>
    <property type="match status" value="1"/>
</dbReference>
<protein>
    <submittedName>
        <fullName evidence="6">Aldehyde-activating protein</fullName>
    </submittedName>
</protein>
<dbReference type="EMBL" id="CP020100">
    <property type="protein sequence ID" value="AQZ94005.1"/>
    <property type="molecule type" value="Genomic_DNA"/>
</dbReference>
<evidence type="ECO:0000313" key="6">
    <source>
        <dbReference type="EMBL" id="AQZ94005.1"/>
    </source>
</evidence>
<evidence type="ECO:0000256" key="2">
    <source>
        <dbReference type="ARBA" id="ARBA00022723"/>
    </source>
</evidence>
<keyword evidence="2" id="KW-0479">Metal-binding</keyword>
<accession>A0A1V0B268</accession>
<evidence type="ECO:0000256" key="1">
    <source>
        <dbReference type="ARBA" id="ARBA00005495"/>
    </source>
</evidence>
<proteinExistence type="inferred from homology"/>
<comment type="similarity">
    <text evidence="1">Belongs to the Gfa family.</text>
</comment>
<dbReference type="PANTHER" id="PTHR33337:SF40">
    <property type="entry name" value="CENP-V_GFA DOMAIN-CONTAINING PROTEIN-RELATED"/>
    <property type="match status" value="1"/>
</dbReference>
<organism evidence="6 7">
    <name type="scientific">Halopseudomonas phragmitis</name>
    <dbReference type="NCBI Taxonomy" id="1931241"/>
    <lineage>
        <taxon>Bacteria</taxon>
        <taxon>Pseudomonadati</taxon>
        <taxon>Pseudomonadota</taxon>
        <taxon>Gammaproteobacteria</taxon>
        <taxon>Pseudomonadales</taxon>
        <taxon>Pseudomonadaceae</taxon>
        <taxon>Halopseudomonas</taxon>
    </lineage>
</organism>
<dbReference type="InterPro" id="IPR011057">
    <property type="entry name" value="Mss4-like_sf"/>
</dbReference>
<sequence>MKGSCLCGAIQISASDQTEVNVCHCNMCRRWGGGPFLAVHCGSQVEFSGSLAPARYASSDWAERGFCPACGTHLFYHLLPDGEYALPVGLFQDDERFQLTEQIFIDHKPDYYALANQTRTLTGAQVFALFGASQD</sequence>
<evidence type="ECO:0000313" key="7">
    <source>
        <dbReference type="Proteomes" id="UP000243488"/>
    </source>
</evidence>
<dbReference type="GO" id="GO:0016846">
    <property type="term" value="F:carbon-sulfur lyase activity"/>
    <property type="evidence" value="ECO:0007669"/>
    <property type="project" value="InterPro"/>
</dbReference>
<evidence type="ECO:0000259" key="5">
    <source>
        <dbReference type="PROSITE" id="PS51891"/>
    </source>
</evidence>
<dbReference type="RefSeq" id="WP_080048860.1">
    <property type="nucleotide sequence ID" value="NZ_CP020100.1"/>
</dbReference>
<dbReference type="Gene3D" id="3.90.1590.10">
    <property type="entry name" value="glutathione-dependent formaldehyde- activating enzyme (gfa)"/>
    <property type="match status" value="1"/>
</dbReference>
<dbReference type="KEGG" id="ppha:BVH74_04215"/>
<evidence type="ECO:0000256" key="4">
    <source>
        <dbReference type="ARBA" id="ARBA00023239"/>
    </source>
</evidence>